<dbReference type="EMBL" id="PCYL01000018">
    <property type="protein sequence ID" value="PIR46951.1"/>
    <property type="molecule type" value="Genomic_DNA"/>
</dbReference>
<evidence type="ECO:0000313" key="2">
    <source>
        <dbReference type="Proteomes" id="UP000230833"/>
    </source>
</evidence>
<reference evidence="1 2" key="1">
    <citation type="submission" date="2017-09" db="EMBL/GenBank/DDBJ databases">
        <title>Depth-based differentiation of microbial function through sediment-hosted aquifers and enrichment of novel symbionts in the deep terrestrial subsurface.</title>
        <authorList>
            <person name="Probst A.J."/>
            <person name="Ladd B."/>
            <person name="Jarett J.K."/>
            <person name="Geller-Mcgrath D.E."/>
            <person name="Sieber C.M."/>
            <person name="Emerson J.B."/>
            <person name="Anantharaman K."/>
            <person name="Thomas B.C."/>
            <person name="Malmstrom R."/>
            <person name="Stieglmeier M."/>
            <person name="Klingl A."/>
            <person name="Woyke T."/>
            <person name="Ryan C.M."/>
            <person name="Banfield J.F."/>
        </authorList>
    </citation>
    <scope>NUCLEOTIDE SEQUENCE [LARGE SCALE GENOMIC DNA]</scope>
    <source>
        <strain evidence="1">CG10_big_fil_rev_8_21_14_0_10_45_14</strain>
    </source>
</reference>
<accession>A0A2H0RK68</accession>
<dbReference type="Proteomes" id="UP000230833">
    <property type="component" value="Unassembled WGS sequence"/>
</dbReference>
<proteinExistence type="predicted"/>
<feature type="non-terminal residue" evidence="1">
    <location>
        <position position="1"/>
    </location>
</feature>
<gene>
    <name evidence="1" type="ORF">COV07_01530</name>
</gene>
<evidence type="ECO:0000313" key="1">
    <source>
        <dbReference type="EMBL" id="PIR46951.1"/>
    </source>
</evidence>
<organism evidence="1 2">
    <name type="scientific">Candidatus Vogelbacteria bacterium CG10_big_fil_rev_8_21_14_0_10_45_14</name>
    <dbReference type="NCBI Taxonomy" id="1975042"/>
    <lineage>
        <taxon>Bacteria</taxon>
        <taxon>Candidatus Vogeliibacteriota</taxon>
    </lineage>
</organism>
<comment type="caution">
    <text evidence="1">The sequence shown here is derived from an EMBL/GenBank/DDBJ whole genome shotgun (WGS) entry which is preliminary data.</text>
</comment>
<protein>
    <submittedName>
        <fullName evidence="1">Uncharacterized protein</fullName>
    </submittedName>
</protein>
<sequence length="87" mass="9851">RICAPIRNQIQYKSRETSCLGNGVQFRLLFSTGFVPTSYISPSRLADLERTAENALLTPQKVGRTTENVLSPLFHMDILTPCGYFYH</sequence>
<name>A0A2H0RK68_9BACT</name>
<dbReference type="AlphaFoldDB" id="A0A2H0RK68"/>